<dbReference type="OrthoDB" id="1623865at2"/>
<organism evidence="2 3">
    <name type="scientific">Anaerosporomusa subterranea</name>
    <dbReference type="NCBI Taxonomy" id="1794912"/>
    <lineage>
        <taxon>Bacteria</taxon>
        <taxon>Bacillati</taxon>
        <taxon>Bacillota</taxon>
        <taxon>Negativicutes</taxon>
        <taxon>Acetonemataceae</taxon>
        <taxon>Anaerosporomusa</taxon>
    </lineage>
</organism>
<dbReference type="AlphaFoldDB" id="A0A154BVW4"/>
<dbReference type="SUPFAM" id="SSF56935">
    <property type="entry name" value="Porins"/>
    <property type="match status" value="1"/>
</dbReference>
<evidence type="ECO:0008006" key="4">
    <source>
        <dbReference type="Google" id="ProtNLM"/>
    </source>
</evidence>
<proteinExistence type="predicted"/>
<name>A0A154BVW4_ANASB</name>
<accession>A0A154BVW4</accession>
<evidence type="ECO:0000313" key="3">
    <source>
        <dbReference type="Proteomes" id="UP000076268"/>
    </source>
</evidence>
<dbReference type="STRING" id="1794912.AXX12_00615"/>
<feature type="signal peptide" evidence="1">
    <location>
        <begin position="1"/>
        <end position="21"/>
    </location>
</feature>
<evidence type="ECO:0000313" key="2">
    <source>
        <dbReference type="EMBL" id="KYZ78082.1"/>
    </source>
</evidence>
<keyword evidence="3" id="KW-1185">Reference proteome</keyword>
<keyword evidence="1" id="KW-0732">Signal</keyword>
<comment type="caution">
    <text evidence="2">The sequence shown here is derived from an EMBL/GenBank/DDBJ whole genome shotgun (WGS) entry which is preliminary data.</text>
</comment>
<sequence>MKKLTLLLAGLLAFNVGVAAAAPLNELNTHQTAVGIMMHSTDPDSDTIYIEHKLSPKFTVGLQTVDWGNHGDADDIYGQLHLTDNLRAIAGVRDFGSSSELFLGLGVSGPLSAQWNGFASFAASSEHKELHVGANYAISHNVDLTVSYLSVKPDGGSSRNGLGLGAAFKF</sequence>
<gene>
    <name evidence="2" type="ORF">AXX12_00615</name>
</gene>
<evidence type="ECO:0000256" key="1">
    <source>
        <dbReference type="SAM" id="SignalP"/>
    </source>
</evidence>
<dbReference type="RefSeq" id="WP_066236734.1">
    <property type="nucleotide sequence ID" value="NZ_LSGP01000001.1"/>
</dbReference>
<dbReference type="Proteomes" id="UP000076268">
    <property type="component" value="Unassembled WGS sequence"/>
</dbReference>
<feature type="chain" id="PRO_5007594970" description="Outer membrane protein beta-barrel domain-containing protein" evidence="1">
    <location>
        <begin position="22"/>
        <end position="170"/>
    </location>
</feature>
<dbReference type="EMBL" id="LSGP01000001">
    <property type="protein sequence ID" value="KYZ78082.1"/>
    <property type="molecule type" value="Genomic_DNA"/>
</dbReference>
<protein>
    <recommendedName>
        <fullName evidence="4">Outer membrane protein beta-barrel domain-containing protein</fullName>
    </recommendedName>
</protein>
<reference evidence="2 3" key="1">
    <citation type="submission" date="2016-02" db="EMBL/GenBank/DDBJ databases">
        <title>Anaerosporomusa subterraneum gen. nov., sp. nov., a spore-forming obligate anaerobe isolated from saprolite.</title>
        <authorList>
            <person name="Choi J.K."/>
            <person name="Shah M."/>
            <person name="Yee N."/>
        </authorList>
    </citation>
    <scope>NUCLEOTIDE SEQUENCE [LARGE SCALE GENOMIC DNA]</scope>
    <source>
        <strain evidence="2 3">RU4</strain>
    </source>
</reference>